<reference evidence="2 3" key="1">
    <citation type="journal article" date="2019" name="Sci. Rep.">
        <title>Orb-weaving spider Araneus ventricosus genome elucidates the spidroin gene catalogue.</title>
        <authorList>
            <person name="Kono N."/>
            <person name="Nakamura H."/>
            <person name="Ohtoshi R."/>
            <person name="Moran D.A.P."/>
            <person name="Shinohara A."/>
            <person name="Yoshida Y."/>
            <person name="Fujiwara M."/>
            <person name="Mori M."/>
            <person name="Tomita M."/>
            <person name="Arakawa K."/>
        </authorList>
    </citation>
    <scope>NUCLEOTIDE SEQUENCE [LARGE SCALE GENOMIC DNA]</scope>
</reference>
<accession>A0A4Y2TZ02</accession>
<feature type="region of interest" description="Disordered" evidence="1">
    <location>
        <begin position="88"/>
        <end position="110"/>
    </location>
</feature>
<dbReference type="Proteomes" id="UP000499080">
    <property type="component" value="Unassembled WGS sequence"/>
</dbReference>
<evidence type="ECO:0000313" key="2">
    <source>
        <dbReference type="EMBL" id="GBO05562.1"/>
    </source>
</evidence>
<gene>
    <name evidence="2" type="ORF">AVEN_16381_1</name>
</gene>
<name>A0A4Y2TZ02_ARAVE</name>
<dbReference type="AlphaFoldDB" id="A0A4Y2TZ02"/>
<organism evidence="2 3">
    <name type="scientific">Araneus ventricosus</name>
    <name type="common">Orbweaver spider</name>
    <name type="synonym">Epeira ventricosa</name>
    <dbReference type="NCBI Taxonomy" id="182803"/>
    <lineage>
        <taxon>Eukaryota</taxon>
        <taxon>Metazoa</taxon>
        <taxon>Ecdysozoa</taxon>
        <taxon>Arthropoda</taxon>
        <taxon>Chelicerata</taxon>
        <taxon>Arachnida</taxon>
        <taxon>Araneae</taxon>
        <taxon>Araneomorphae</taxon>
        <taxon>Entelegynae</taxon>
        <taxon>Araneoidea</taxon>
        <taxon>Araneidae</taxon>
        <taxon>Araneus</taxon>
    </lineage>
</organism>
<evidence type="ECO:0000256" key="1">
    <source>
        <dbReference type="SAM" id="MobiDB-lite"/>
    </source>
</evidence>
<keyword evidence="3" id="KW-1185">Reference proteome</keyword>
<feature type="compositionally biased region" description="Basic and acidic residues" evidence="1">
    <location>
        <begin position="95"/>
        <end position="110"/>
    </location>
</feature>
<dbReference type="EMBL" id="BGPR01032155">
    <property type="protein sequence ID" value="GBO05562.1"/>
    <property type="molecule type" value="Genomic_DNA"/>
</dbReference>
<evidence type="ECO:0000313" key="3">
    <source>
        <dbReference type="Proteomes" id="UP000499080"/>
    </source>
</evidence>
<proteinExistence type="predicted"/>
<comment type="caution">
    <text evidence="2">The sequence shown here is derived from an EMBL/GenBank/DDBJ whole genome shotgun (WGS) entry which is preliminary data.</text>
</comment>
<sequence length="110" mass="12392">MDSGSCWDVVGNCFQGIAYPITTLIHYILEYRLLQIHMKSSFNKTSNTASLAAAHQHSVKFIIRSSTGLAIKKDLEDLWVKKNKTVSPNLVKPEVPPRPDSHPENDDPCW</sequence>
<protein>
    <submittedName>
        <fullName evidence="2">Uncharacterized protein</fullName>
    </submittedName>
</protein>